<dbReference type="EMBL" id="NJBN01000006">
    <property type="protein sequence ID" value="TKJ40054.1"/>
    <property type="molecule type" value="Genomic_DNA"/>
</dbReference>
<keyword evidence="1" id="KW-0812">Transmembrane</keyword>
<accession>A0A532UYK8</accession>
<sequence length="182" mass="21057">MIDLIAEITGLDYNDSLQFILQLISGLIIVFAAVLPYILSVRHQKKERRQQAREELIGALSTIHAQFERNAFRLSEYLGGIDNSTNDEYILVPSPRLINVFTENNVNVLSLRLKSTKLLGRIVHAYEEHNHINRRWDNLINPDLTRSIETERDACNNVLRITEEIISEIDTFIKDLRNNKNC</sequence>
<evidence type="ECO:0000313" key="2">
    <source>
        <dbReference type="EMBL" id="TKJ40054.1"/>
    </source>
</evidence>
<comment type="caution">
    <text evidence="2">The sequence shown here is derived from an EMBL/GenBank/DDBJ whole genome shotgun (WGS) entry which is preliminary data.</text>
</comment>
<dbReference type="AlphaFoldDB" id="A0A532UYK8"/>
<keyword evidence="1" id="KW-0472">Membrane</keyword>
<proteinExistence type="predicted"/>
<keyword evidence="1" id="KW-1133">Transmembrane helix</keyword>
<reference evidence="2 3" key="1">
    <citation type="submission" date="2017-06" db="EMBL/GenBank/DDBJ databases">
        <title>Novel microbial phyla capable of carbon fixation and sulfur reduction in deep-sea sediments.</title>
        <authorList>
            <person name="Huang J."/>
            <person name="Baker B."/>
            <person name="Wang Y."/>
        </authorList>
    </citation>
    <scope>NUCLEOTIDE SEQUENCE [LARGE SCALE GENOMIC DNA]</scope>
    <source>
        <strain evidence="2">B3_LCP</strain>
    </source>
</reference>
<gene>
    <name evidence="2" type="ORF">CEE37_09970</name>
</gene>
<protein>
    <submittedName>
        <fullName evidence="2">Uncharacterized protein</fullName>
    </submittedName>
</protein>
<dbReference type="Proteomes" id="UP000319619">
    <property type="component" value="Unassembled WGS sequence"/>
</dbReference>
<feature type="transmembrane region" description="Helical" evidence="1">
    <location>
        <begin position="19"/>
        <end position="39"/>
    </location>
</feature>
<organism evidence="2 3">
    <name type="scientific">candidate division LCP-89 bacterium B3_LCP</name>
    <dbReference type="NCBI Taxonomy" id="2012998"/>
    <lineage>
        <taxon>Bacteria</taxon>
        <taxon>Pseudomonadati</taxon>
        <taxon>Bacteria division LCP-89</taxon>
    </lineage>
</organism>
<evidence type="ECO:0000313" key="3">
    <source>
        <dbReference type="Proteomes" id="UP000319619"/>
    </source>
</evidence>
<name>A0A532UYK8_UNCL8</name>
<evidence type="ECO:0000256" key="1">
    <source>
        <dbReference type="SAM" id="Phobius"/>
    </source>
</evidence>